<sequence>MNPLDCPTTRDRTVKHLLDHTPLPPETLLHLRHCPDCQQHQQDLRQLIQALAFSAPQPPPADTKVKMLQRLHTPKKA</sequence>
<keyword evidence="2" id="KW-1185">Reference proteome</keyword>
<gene>
    <name evidence="1" type="ORF">DC3_23080</name>
</gene>
<dbReference type="Proteomes" id="UP000321306">
    <property type="component" value="Unassembled WGS sequence"/>
</dbReference>
<dbReference type="EMBL" id="BJXB01000009">
    <property type="protein sequence ID" value="GEM46673.1"/>
    <property type="molecule type" value="Genomic_DNA"/>
</dbReference>
<name>A0A511N1B5_DEIC1</name>
<dbReference type="AlphaFoldDB" id="A0A511N1B5"/>
<dbReference type="RefSeq" id="WP_146884488.1">
    <property type="nucleotide sequence ID" value="NZ_BJXB01000009.1"/>
</dbReference>
<reference evidence="1 2" key="1">
    <citation type="submission" date="2019-07" db="EMBL/GenBank/DDBJ databases">
        <title>Whole genome shotgun sequence of Deinococcus cellulosilyticus NBRC 106333.</title>
        <authorList>
            <person name="Hosoyama A."/>
            <person name="Uohara A."/>
            <person name="Ohji S."/>
            <person name="Ichikawa N."/>
        </authorList>
    </citation>
    <scope>NUCLEOTIDE SEQUENCE [LARGE SCALE GENOMIC DNA]</scope>
    <source>
        <strain evidence="1 2">NBRC 106333</strain>
    </source>
</reference>
<proteinExistence type="predicted"/>
<protein>
    <recommendedName>
        <fullName evidence="3">Zinc-finger domain-containing protein</fullName>
    </recommendedName>
</protein>
<accession>A0A511N1B5</accession>
<evidence type="ECO:0008006" key="3">
    <source>
        <dbReference type="Google" id="ProtNLM"/>
    </source>
</evidence>
<organism evidence="1 2">
    <name type="scientific">Deinococcus cellulosilyticus (strain DSM 18568 / NBRC 106333 / KACC 11606 / 5516J-15)</name>
    <dbReference type="NCBI Taxonomy" id="1223518"/>
    <lineage>
        <taxon>Bacteria</taxon>
        <taxon>Thermotogati</taxon>
        <taxon>Deinococcota</taxon>
        <taxon>Deinococci</taxon>
        <taxon>Deinococcales</taxon>
        <taxon>Deinococcaceae</taxon>
        <taxon>Deinococcus</taxon>
    </lineage>
</organism>
<comment type="caution">
    <text evidence="1">The sequence shown here is derived from an EMBL/GenBank/DDBJ whole genome shotgun (WGS) entry which is preliminary data.</text>
</comment>
<evidence type="ECO:0000313" key="1">
    <source>
        <dbReference type="EMBL" id="GEM46673.1"/>
    </source>
</evidence>
<evidence type="ECO:0000313" key="2">
    <source>
        <dbReference type="Proteomes" id="UP000321306"/>
    </source>
</evidence>